<keyword evidence="2" id="KW-1185">Reference proteome</keyword>
<comment type="caution">
    <text evidence="1">The sequence shown here is derived from an EMBL/GenBank/DDBJ whole genome shotgun (WGS) entry which is preliminary data.</text>
</comment>
<evidence type="ECO:0000313" key="1">
    <source>
        <dbReference type="EMBL" id="RYC72488.1"/>
    </source>
</evidence>
<protein>
    <submittedName>
        <fullName evidence="1">Uncharacterized protein</fullName>
    </submittedName>
</protein>
<dbReference type="RefSeq" id="WP_129718908.1">
    <property type="nucleotide sequence ID" value="NZ_PRLK01000007.1"/>
</dbReference>
<gene>
    <name evidence="1" type="ORF">G6CMJM_00513</name>
</gene>
<reference evidence="1 2" key="1">
    <citation type="journal article" date="2018" name="bioRxiv">
        <title>Evidence of independent acquisition and adaption of ultra-small bacteria to human hosts across the highly diverse yet reduced genomes of the phylum Saccharibacteria.</title>
        <authorList>
            <person name="McLean J.S."/>
            <person name="Bor B."/>
            <person name="To T.T."/>
            <person name="Liu Q."/>
            <person name="Kearns K.A."/>
            <person name="Solden L.M."/>
            <person name="Wrighton K.C."/>
            <person name="He X."/>
            <person name="Shi W."/>
        </authorList>
    </citation>
    <scope>NUCLEOTIDE SEQUENCE [LARGE SCALE GENOMIC DNA]</scope>
    <source>
        <strain evidence="1 2">TM7_CMJM_G6_1_HOT_870</strain>
    </source>
</reference>
<name>A0ABY0FJC2_9BACT</name>
<dbReference type="EMBL" id="PRLK01000007">
    <property type="protein sequence ID" value="RYC72488.1"/>
    <property type="molecule type" value="Genomic_DNA"/>
</dbReference>
<reference evidence="1 2" key="2">
    <citation type="journal article" date="2020" name="Cell Rep.">
        <title>Acquisition and Adaptation of Ultra-small Parasitic Reduced Genome Bacteria to Mammalian Hosts.</title>
        <authorList>
            <person name="McLean J.S."/>
            <person name="Bor B."/>
            <person name="Kerns K.A."/>
            <person name="Liu Q."/>
            <person name="To T.T."/>
            <person name="Solden L."/>
            <person name="Hendrickson E.L."/>
            <person name="Wrighton K."/>
            <person name="Shi W."/>
            <person name="He X."/>
        </authorList>
    </citation>
    <scope>NUCLEOTIDE SEQUENCE [LARGE SCALE GENOMIC DNA]</scope>
    <source>
        <strain evidence="1 2">TM7_CMJM_G6_1_HOT_870</strain>
    </source>
</reference>
<proteinExistence type="predicted"/>
<organism evidence="1 2">
    <name type="scientific">Candidatus Nanogingivalis gingivitcus</name>
    <dbReference type="NCBI Taxonomy" id="2171992"/>
    <lineage>
        <taxon>Bacteria</taxon>
        <taxon>Candidatus Saccharimonadota</taxon>
        <taxon>Candidatus Nanosyncoccalia</taxon>
        <taxon>Candidatus Nanogingivales</taxon>
        <taxon>Candidatus Nanogingivalaceae</taxon>
        <taxon>Candidatus Nanogingivalis</taxon>
    </lineage>
</organism>
<evidence type="ECO:0000313" key="2">
    <source>
        <dbReference type="Proteomes" id="UP001190925"/>
    </source>
</evidence>
<sequence length="100" mass="12105">MASKVHFLFLSESRYGCSSIWLRKIAPYFTTRTTIHDLALDRDDLVLEIIYKNKQYYFWCSTQGLKNAQDDYRENKIDGWYIRKFYRINYSESYSPVAYN</sequence>
<accession>A0ABY0FJC2</accession>
<dbReference type="Proteomes" id="UP001190925">
    <property type="component" value="Unassembled WGS sequence"/>
</dbReference>